<feature type="region of interest" description="Disordered" evidence="6">
    <location>
        <begin position="1039"/>
        <end position="1065"/>
    </location>
</feature>
<keyword evidence="2" id="KW-0547">Nucleotide-binding</keyword>
<dbReference type="PANTHER" id="PTHR43788">
    <property type="entry name" value="DNA2/NAM7 HELICASE FAMILY MEMBER"/>
    <property type="match status" value="1"/>
</dbReference>
<keyword evidence="11" id="KW-1185">Reference proteome</keyword>
<dbReference type="InterPro" id="IPR047187">
    <property type="entry name" value="SF1_C_Upf1"/>
</dbReference>
<gene>
    <name evidence="10" type="ORF">K466DRAFT_568499</name>
</gene>
<feature type="domain" description="RDRP core" evidence="7">
    <location>
        <begin position="86"/>
        <end position="398"/>
    </location>
</feature>
<evidence type="ECO:0000256" key="6">
    <source>
        <dbReference type="SAM" id="MobiDB-lite"/>
    </source>
</evidence>
<proteinExistence type="inferred from homology"/>
<dbReference type="GO" id="GO:0003968">
    <property type="term" value="F:RNA-directed RNA polymerase activity"/>
    <property type="evidence" value="ECO:0007669"/>
    <property type="project" value="InterPro"/>
</dbReference>
<dbReference type="GO" id="GO:0043139">
    <property type="term" value="F:5'-3' DNA helicase activity"/>
    <property type="evidence" value="ECO:0007669"/>
    <property type="project" value="TreeGrafter"/>
</dbReference>
<dbReference type="GO" id="GO:0016787">
    <property type="term" value="F:hydrolase activity"/>
    <property type="evidence" value="ECO:0007669"/>
    <property type="project" value="UniProtKB-KW"/>
</dbReference>
<dbReference type="PANTHER" id="PTHR43788:SF8">
    <property type="entry name" value="DNA-BINDING PROTEIN SMUBP-2"/>
    <property type="match status" value="1"/>
</dbReference>
<protein>
    <submittedName>
        <fullName evidence="10">Uncharacterized protein</fullName>
    </submittedName>
</protein>
<feature type="domain" description="DNA2/NAM7 helicase helicase" evidence="8">
    <location>
        <begin position="1333"/>
        <end position="1372"/>
    </location>
</feature>
<accession>A0A5C3P1Y4</accession>
<evidence type="ECO:0000313" key="11">
    <source>
        <dbReference type="Proteomes" id="UP000308197"/>
    </source>
</evidence>
<dbReference type="InterPro" id="IPR027417">
    <property type="entry name" value="P-loop_NTPase"/>
</dbReference>
<evidence type="ECO:0000256" key="3">
    <source>
        <dbReference type="ARBA" id="ARBA00022801"/>
    </source>
</evidence>
<feature type="domain" description="DNA2/NAM7 helicase helicase" evidence="8">
    <location>
        <begin position="1215"/>
        <end position="1323"/>
    </location>
</feature>
<dbReference type="Pfam" id="PF13086">
    <property type="entry name" value="AAA_11"/>
    <property type="match status" value="2"/>
</dbReference>
<dbReference type="InterPro" id="IPR057596">
    <property type="entry name" value="RDRP_core"/>
</dbReference>
<dbReference type="Proteomes" id="UP000308197">
    <property type="component" value="Unassembled WGS sequence"/>
</dbReference>
<evidence type="ECO:0000259" key="8">
    <source>
        <dbReference type="Pfam" id="PF13086"/>
    </source>
</evidence>
<evidence type="ECO:0000256" key="2">
    <source>
        <dbReference type="ARBA" id="ARBA00022741"/>
    </source>
</evidence>
<evidence type="ECO:0000256" key="4">
    <source>
        <dbReference type="ARBA" id="ARBA00022806"/>
    </source>
</evidence>
<feature type="domain" description="DNA2/NAM7 helicase-like C-terminal" evidence="9">
    <location>
        <begin position="1404"/>
        <end position="1609"/>
    </location>
</feature>
<dbReference type="SUPFAM" id="SSF52540">
    <property type="entry name" value="P-loop containing nucleoside triphosphate hydrolases"/>
    <property type="match status" value="1"/>
</dbReference>
<evidence type="ECO:0000256" key="5">
    <source>
        <dbReference type="ARBA" id="ARBA00022840"/>
    </source>
</evidence>
<organism evidence="10 11">
    <name type="scientific">Polyporus arcularius HHB13444</name>
    <dbReference type="NCBI Taxonomy" id="1314778"/>
    <lineage>
        <taxon>Eukaryota</taxon>
        <taxon>Fungi</taxon>
        <taxon>Dikarya</taxon>
        <taxon>Basidiomycota</taxon>
        <taxon>Agaricomycotina</taxon>
        <taxon>Agaricomycetes</taxon>
        <taxon>Polyporales</taxon>
        <taxon>Polyporaceae</taxon>
        <taxon>Polyporus</taxon>
    </lineage>
</organism>
<sequence>MNYVVLRTNPSPDDTEWVFSVRLPPMPKRPGMGMHVAFTAEAIKLGWILFPTNRILHSDDTSKFVLASFDGLRFPDKPPSTNREYKIRIFKTGLHLNGVEYRFYGHSNSQLRHGFHSLSKRSGSCFLRAGTDQELERRINTYGEFGKIKNVAKCAKRIGLLFSKAEIDWNLDPKVTEDIDDIIVNGENFSDGCGLIGPNFARLLSRRKRLVFHGRPYTPCVIQIRYKGYKFRASQKKFRATTDNTFSVVAYSVPYSYARLNNEIVVLLSSLGIPPETFLQRQTQYHEWIRDAATDWQVAFNILCARKQYEAAERLLLDGLESPEVQKKIRSVQMAEIGSFKKNDKFRARMIIPKSRFLFGVCDPYSVLNEGEVHVRVSVPRKGATTLKNTEVLVGRRAAPAMSAGGDLDGDEYTVIWDPDFVPRKVAESYTYPALKEHTVLIVTREDLARHFASYNTMALARIVNLHNKWVRYSPKGAMSDECQDLNALHSLVVDGGSVKIPDRLLHPPSDPEVPFILDQLREAAKAFHDEFMQGAAASGEQHADEVESEALLVGLLTSDKLAVSEYELAMMAVRLAEKHQLDIRRHLGHVDFSAFSTAEKHAFSFHLGLTPQTDPYVWNSLMRSEILQPRDLEDRKLGGPLRLQKLYCSSQQGRAAFFEYLREATENFERRLLIMKTDDRFSVGVFLRGPIAWDSDAEIDQNVVVCSFMPKASSLMSTYWQGTRGYRLYCGDNVLQLFDKQRANSFIFMTRPPAASGADLVTSIALNKISQRVQQQCGRVYRSPVVTLEIHVVSCRDRIAHHSFDLRFEHMQTEETLKRFDYTKQTFTYHSIATYDWGADNIGSIIFDSVTPMDVARRMLSRLDDSQLLRHYNIAVQHRVETHVFAIFDLLLSRDEPAMEDIRHCMDSYPSLVYCMLKKYIPEGPAELPEEVAPCSPSIIRNVLRSANEMGIAALAALERLGTAIEALDLKTYLDLLWSAALCVRSSKLVQEILLVLHESRRSLRESSPALEFAHRHALGVVFDRVEEAADTCPCDDFGKPKKQSTRPARAKLISPQPQPEEEGGAIVDDGLQGIGIAVVAHTRVDLPTPIRIHDHVRLQVASVAPNSILPRPIVDATVTRATRGELYLDVKQPLPPEWEEVDWSIFDAGGIATSAAMLAAVQKLAVQGFKCCRLYNIIVGLDPATDAGENGAGQEDSDEVATASDDNIVDASLNYSQQKAVRTALCNPMSLIWGPPGTGKTTVVVRILVQYLCRFSDAKILMTASTHNAVDNVLERFVACNNSHTLLNEDKIIRAATESSKVNKALQRFTVDSRLGGSVTDNPRLVQKAVKRVKEARMVFTTCSGAGLGVLRNVDFDIVLIDEASQITEPLRAGGTGRRSVPWSSVQLRPTVKPMGKALEFDRSMFERLWKGGGHSSLARSMLEVQYRFSEDVAQFPSQEFYEGKLQTGTPRDDEIAATLGISSFPWPKDSNGRISPVVFVPCTSEEDYGRSSKSNAGQVALVKYIVSLIRRPAEASEEHQTRLRSASIALLTPYSRQVQLLKQTIPASMDVVVSTIDGFQGREGDIVVFSTVRCNTEGDIGFVEDERRLNVAWTRPKLGLIVIGDRRTLETTSALWKRALAACREVVIAKPEDGQ</sequence>
<keyword evidence="4" id="KW-0347">Helicase</keyword>
<comment type="similarity">
    <text evidence="1">Belongs to the DNA2/NAM7 helicase family.</text>
</comment>
<keyword evidence="5" id="KW-0067">ATP-binding</keyword>
<dbReference type="Gene3D" id="3.40.50.300">
    <property type="entry name" value="P-loop containing nucleotide triphosphate hydrolases"/>
    <property type="match status" value="2"/>
</dbReference>
<evidence type="ECO:0000259" key="7">
    <source>
        <dbReference type="Pfam" id="PF05183"/>
    </source>
</evidence>
<reference evidence="10 11" key="1">
    <citation type="journal article" date="2019" name="Nat. Ecol. Evol.">
        <title>Megaphylogeny resolves global patterns of mushroom evolution.</title>
        <authorList>
            <person name="Varga T."/>
            <person name="Krizsan K."/>
            <person name="Foldi C."/>
            <person name="Dima B."/>
            <person name="Sanchez-Garcia M."/>
            <person name="Sanchez-Ramirez S."/>
            <person name="Szollosi G.J."/>
            <person name="Szarkandi J.G."/>
            <person name="Papp V."/>
            <person name="Albert L."/>
            <person name="Andreopoulos W."/>
            <person name="Angelini C."/>
            <person name="Antonin V."/>
            <person name="Barry K.W."/>
            <person name="Bougher N.L."/>
            <person name="Buchanan P."/>
            <person name="Buyck B."/>
            <person name="Bense V."/>
            <person name="Catcheside P."/>
            <person name="Chovatia M."/>
            <person name="Cooper J."/>
            <person name="Damon W."/>
            <person name="Desjardin D."/>
            <person name="Finy P."/>
            <person name="Geml J."/>
            <person name="Haridas S."/>
            <person name="Hughes K."/>
            <person name="Justo A."/>
            <person name="Karasinski D."/>
            <person name="Kautmanova I."/>
            <person name="Kiss B."/>
            <person name="Kocsube S."/>
            <person name="Kotiranta H."/>
            <person name="LaButti K.M."/>
            <person name="Lechner B.E."/>
            <person name="Liimatainen K."/>
            <person name="Lipzen A."/>
            <person name="Lukacs Z."/>
            <person name="Mihaltcheva S."/>
            <person name="Morgado L.N."/>
            <person name="Niskanen T."/>
            <person name="Noordeloos M.E."/>
            <person name="Ohm R.A."/>
            <person name="Ortiz-Santana B."/>
            <person name="Ovrebo C."/>
            <person name="Racz N."/>
            <person name="Riley R."/>
            <person name="Savchenko A."/>
            <person name="Shiryaev A."/>
            <person name="Soop K."/>
            <person name="Spirin V."/>
            <person name="Szebenyi C."/>
            <person name="Tomsovsky M."/>
            <person name="Tulloss R.E."/>
            <person name="Uehling J."/>
            <person name="Grigoriev I.V."/>
            <person name="Vagvolgyi C."/>
            <person name="Papp T."/>
            <person name="Martin F.M."/>
            <person name="Miettinen O."/>
            <person name="Hibbett D.S."/>
            <person name="Nagy L.G."/>
        </authorList>
    </citation>
    <scope>NUCLEOTIDE SEQUENCE [LARGE SCALE GENOMIC DNA]</scope>
    <source>
        <strain evidence="10 11">HHB13444</strain>
    </source>
</reference>
<dbReference type="GO" id="GO:0005524">
    <property type="term" value="F:ATP binding"/>
    <property type="evidence" value="ECO:0007669"/>
    <property type="project" value="UniProtKB-KW"/>
</dbReference>
<dbReference type="EMBL" id="ML211497">
    <property type="protein sequence ID" value="TFK82320.1"/>
    <property type="molecule type" value="Genomic_DNA"/>
</dbReference>
<keyword evidence="3" id="KW-0378">Hydrolase</keyword>
<dbReference type="Pfam" id="PF05183">
    <property type="entry name" value="RdRP"/>
    <property type="match status" value="1"/>
</dbReference>
<evidence type="ECO:0000313" key="10">
    <source>
        <dbReference type="EMBL" id="TFK82320.1"/>
    </source>
</evidence>
<dbReference type="InParanoid" id="A0A5C3P1Y4"/>
<name>A0A5C3P1Y4_9APHY</name>
<dbReference type="InterPro" id="IPR050534">
    <property type="entry name" value="Coronavir_polyprotein_1ab"/>
</dbReference>
<evidence type="ECO:0000256" key="1">
    <source>
        <dbReference type="ARBA" id="ARBA00007913"/>
    </source>
</evidence>
<dbReference type="InterPro" id="IPR041679">
    <property type="entry name" value="DNA2/NAM7-like_C"/>
</dbReference>
<dbReference type="InterPro" id="IPR041677">
    <property type="entry name" value="DNA2/NAM7_AAA_11"/>
</dbReference>
<dbReference type="CDD" id="cd18808">
    <property type="entry name" value="SF1_C_Upf1"/>
    <property type="match status" value="1"/>
</dbReference>
<evidence type="ECO:0000259" key="9">
    <source>
        <dbReference type="Pfam" id="PF13087"/>
    </source>
</evidence>
<dbReference type="STRING" id="1314778.A0A5C3P1Y4"/>
<dbReference type="Pfam" id="PF13087">
    <property type="entry name" value="AAA_12"/>
    <property type="match status" value="1"/>
</dbReference>